<dbReference type="PANTHER" id="PTHR47092:SF1">
    <property type="entry name" value="CHROMATIN REMODELING REGULATOR CECR2"/>
    <property type="match status" value="1"/>
</dbReference>
<dbReference type="GeneID" id="100163939"/>
<accession>A0A8R2A8C3</accession>
<keyword evidence="1 2" id="KW-0103">Bromodomain</keyword>
<feature type="region of interest" description="Disordered" evidence="3">
    <location>
        <begin position="495"/>
        <end position="521"/>
    </location>
</feature>
<evidence type="ECO:0000256" key="2">
    <source>
        <dbReference type="PROSITE-ProRule" id="PRU00035"/>
    </source>
</evidence>
<feature type="region of interest" description="Disordered" evidence="3">
    <location>
        <begin position="837"/>
        <end position="892"/>
    </location>
</feature>
<evidence type="ECO:0000256" key="1">
    <source>
        <dbReference type="ARBA" id="ARBA00023117"/>
    </source>
</evidence>
<feature type="compositionally biased region" description="Polar residues" evidence="3">
    <location>
        <begin position="1033"/>
        <end position="1047"/>
    </location>
</feature>
<organism evidence="5 6">
    <name type="scientific">Acyrthosiphon pisum</name>
    <name type="common">Pea aphid</name>
    <dbReference type="NCBI Taxonomy" id="7029"/>
    <lineage>
        <taxon>Eukaryota</taxon>
        <taxon>Metazoa</taxon>
        <taxon>Ecdysozoa</taxon>
        <taxon>Arthropoda</taxon>
        <taxon>Hexapoda</taxon>
        <taxon>Insecta</taxon>
        <taxon>Pterygota</taxon>
        <taxon>Neoptera</taxon>
        <taxon>Paraneoptera</taxon>
        <taxon>Hemiptera</taxon>
        <taxon>Sternorrhyncha</taxon>
        <taxon>Aphidomorpha</taxon>
        <taxon>Aphidoidea</taxon>
        <taxon>Aphididae</taxon>
        <taxon>Macrosiphini</taxon>
        <taxon>Acyrthosiphon</taxon>
    </lineage>
</organism>
<dbReference type="PROSITE" id="PS50014">
    <property type="entry name" value="BROMODOMAIN_2"/>
    <property type="match status" value="1"/>
</dbReference>
<dbReference type="GO" id="GO:0006338">
    <property type="term" value="P:chromatin remodeling"/>
    <property type="evidence" value="ECO:0007669"/>
    <property type="project" value="InterPro"/>
</dbReference>
<feature type="compositionally biased region" description="Polar residues" evidence="3">
    <location>
        <begin position="933"/>
        <end position="949"/>
    </location>
</feature>
<dbReference type="OMA" id="PRTPYCS"/>
<feature type="compositionally biased region" description="Polar residues" evidence="3">
    <location>
        <begin position="991"/>
        <end position="1006"/>
    </location>
</feature>
<feature type="compositionally biased region" description="Basic residues" evidence="3">
    <location>
        <begin position="1385"/>
        <end position="1395"/>
    </location>
</feature>
<feature type="compositionally biased region" description="Low complexity" evidence="3">
    <location>
        <begin position="853"/>
        <end position="867"/>
    </location>
</feature>
<proteinExistence type="predicted"/>
<feature type="compositionally biased region" description="Basic and acidic residues" evidence="3">
    <location>
        <begin position="255"/>
        <end position="293"/>
    </location>
</feature>
<dbReference type="SUPFAM" id="SSF47370">
    <property type="entry name" value="Bromodomain"/>
    <property type="match status" value="1"/>
</dbReference>
<evidence type="ECO:0000256" key="3">
    <source>
        <dbReference type="SAM" id="MobiDB-lite"/>
    </source>
</evidence>
<feature type="region of interest" description="Disordered" evidence="3">
    <location>
        <begin position="539"/>
        <end position="558"/>
    </location>
</feature>
<dbReference type="EnsemblMetazoa" id="XM_001950521.5">
    <property type="protein sequence ID" value="XP_001950556.1"/>
    <property type="gene ID" value="LOC100163939"/>
</dbReference>
<feature type="region of interest" description="Disordered" evidence="3">
    <location>
        <begin position="1375"/>
        <end position="1419"/>
    </location>
</feature>
<dbReference type="RefSeq" id="XP_001950556.1">
    <property type="nucleotide sequence ID" value="XM_001950521.4"/>
</dbReference>
<name>A0A8R2A8C3_ACYPI</name>
<dbReference type="PRINTS" id="PR00503">
    <property type="entry name" value="BROMODOMAIN"/>
</dbReference>
<dbReference type="GO" id="GO:0090537">
    <property type="term" value="C:CERF complex"/>
    <property type="evidence" value="ECO:0007669"/>
    <property type="project" value="InterPro"/>
</dbReference>
<dbReference type="SMART" id="SM00297">
    <property type="entry name" value="BROMO"/>
    <property type="match status" value="1"/>
</dbReference>
<dbReference type="PANTHER" id="PTHR47092">
    <property type="entry name" value="CAT EYE SYNDROME CRITICAL REGION PROTEIN 2"/>
    <property type="match status" value="1"/>
</dbReference>
<keyword evidence="6" id="KW-1185">Reference proteome</keyword>
<feature type="region of interest" description="Disordered" evidence="3">
    <location>
        <begin position="255"/>
        <end position="335"/>
    </location>
</feature>
<feature type="compositionally biased region" description="Polar residues" evidence="3">
    <location>
        <begin position="881"/>
        <end position="892"/>
    </location>
</feature>
<dbReference type="OrthoDB" id="303107at2759"/>
<dbReference type="InterPro" id="IPR036427">
    <property type="entry name" value="Bromodomain-like_sf"/>
</dbReference>
<feature type="compositionally biased region" description="Low complexity" evidence="3">
    <location>
        <begin position="1396"/>
        <end position="1408"/>
    </location>
</feature>
<dbReference type="InterPro" id="IPR001487">
    <property type="entry name" value="Bromodomain"/>
</dbReference>
<feature type="domain" description="Bromo" evidence="4">
    <location>
        <begin position="384"/>
        <end position="454"/>
    </location>
</feature>
<feature type="region of interest" description="Disordered" evidence="3">
    <location>
        <begin position="916"/>
        <end position="1006"/>
    </location>
</feature>
<feature type="compositionally biased region" description="Basic and acidic residues" evidence="3">
    <location>
        <begin position="549"/>
        <end position="558"/>
    </location>
</feature>
<protein>
    <recommendedName>
        <fullName evidence="4">Bromo domain-containing protein</fullName>
    </recommendedName>
</protein>
<dbReference type="Gene3D" id="1.20.920.10">
    <property type="entry name" value="Bromodomain-like"/>
    <property type="match status" value="1"/>
</dbReference>
<feature type="region of interest" description="Disordered" evidence="3">
    <location>
        <begin position="1033"/>
        <end position="1061"/>
    </location>
</feature>
<evidence type="ECO:0000313" key="6">
    <source>
        <dbReference type="Proteomes" id="UP000007819"/>
    </source>
</evidence>
<evidence type="ECO:0000259" key="4">
    <source>
        <dbReference type="PROSITE" id="PS50014"/>
    </source>
</evidence>
<reference evidence="5" key="2">
    <citation type="submission" date="2022-06" db="UniProtKB">
        <authorList>
            <consortium name="EnsemblMetazoa"/>
        </authorList>
    </citation>
    <scope>IDENTIFICATION</scope>
</reference>
<feature type="compositionally biased region" description="Polar residues" evidence="3">
    <location>
        <begin position="971"/>
        <end position="981"/>
    </location>
</feature>
<dbReference type="InterPro" id="IPR029614">
    <property type="entry name" value="CECR2"/>
</dbReference>
<feature type="compositionally biased region" description="Polar residues" evidence="3">
    <location>
        <begin position="505"/>
        <end position="515"/>
    </location>
</feature>
<dbReference type="Pfam" id="PF00439">
    <property type="entry name" value="Bromodomain"/>
    <property type="match status" value="1"/>
</dbReference>
<sequence>MDDIHSWWEVPSIAHFCSLFRVSFDLLDFDIEDLEAALLTDGTEDNGNSLLQELIARLLSGCFGNNSISTFNYQMFLRRLFREKCKEYNFQNPFNSDIDFQFLPLRTKVEILHALCDFRLDADDVMESLKNLDSDSLRVHPLGYDENKSAYWYFYGTRLYREDYEKVVPKKKKKKRGRKKKCEPPVCSDTEDELDLGSGKWQVVCFTESDWERLALKTEDSENRDVQALHQVITEDFLPEIPRLFEEKERLQRKRMLEMQPRRQSTRLEKLKQQKEERKRYEDLCREHEEKVKKKENRKKHQEKRPKVKEEGQSDSEAESHGYSSSSSKVAGRQTNNSLASATGQIVIEGSQEKPVPKATSKAGFKSTTEDLQIGMYKILNKLKDHEDAWPFLEPVDEEIAPSYYRVVKTPMDLQQMEDKLNDGLYETLSQFKHDFQLIIANCKQYNGSTNEYTVMCGNLQRVFNMGVHKYLDWEMSEGSDDEMAYLKRYENGTMRSRKGRNRQRSTSSKESCNNTDKENEEKLRECLDSSKFENGINQTDDDSCSLDSKLESKKKAPKELPKIKKSVIIKNTSASEVQALEEVTEQTLRDINKWLDDTPSFSSASNSPIATLAGSVLDDAEVTSRLDAEYRQAHKLDKPRLPFKEKKRPTKESIVLPLKRKREVQRTIDRLQPGKSKGNLISNKSDDSQITAKQKLIKADLETAPTLSLGTVLNTDLMGFSSKRPSEDKDLVKTEIEPEKSPVDNLTVIKKEEVKTELLEEKPEKATPNLSAWFKAFGAPKTQPTPKRKQETVETSPMYTAYAMNDMVPYDYTLKEADKKENLTTVDTKKTTISVPLVSPDKLPPKRQRKISTGSSVSEQSSQNDSWNSPRPSLDEPYLSPQSGNSPQQLKPYQNVLNIPHAPIKVGFYQDAFARPNSDKSSSCSPRNPSSVMTASPHGQSPHQTFTSPCDLPSDSPGNFVGSPHDASCSPHNNVVNSPKESPHHLILSPQDSSNSPYYSPHNVVNSPKEHVASLADDYQQNQNVYSQYIGSQQSSPQNTYTELYPQQQQQQQSAAATVPTKTQNIFPVKKRVYNECERPQEMAFTPTDASKEQERVFVPTPGQMPNSNFNSELNYQVGYPRNDQTPYQQNMEHQHPPVPVTYQNSLNYLQMARDRCESEQKTVSNSLFNYTAPSQTFVSAPTAHYTSTPLNYSNPPKDAVGYTTAPLNYASRTTPGQFIPPNFKQPTSQPRLNYNNPYEQYPDQINLRPYNYPVLPSKSYPHPIQDMIPGKSQNIDFTTGRPLPNIIPENMGYRYNQSTYPGPSVAEIMKNKMEISQPTYSSTSMAEMIKANQPTYVNTTMADIMKVNQPAYPPNPSVAEMTKSKLEINRSLMMEPHQLPSKPPKKTSKKKKAAAAAAAAAAQQQQLPPPQSTMGATTAQTVVEPARTVEPPRADPPYPHHYPPLVKPPMSSGPFNFNPAIKDGYQDYLNEIRSTGYFADPAAAAAQSEERNPAFAFARPPSGYAPPPLEAYNPPNPSDIYSQFLQRHPMMLHQGLSGFPPPGYLNVHDPMNRHPPWM</sequence>
<reference evidence="6" key="1">
    <citation type="submission" date="2010-06" db="EMBL/GenBank/DDBJ databases">
        <authorList>
            <person name="Jiang H."/>
            <person name="Abraham K."/>
            <person name="Ali S."/>
            <person name="Alsbrooks S.L."/>
            <person name="Anim B.N."/>
            <person name="Anosike U.S."/>
            <person name="Attaway T."/>
            <person name="Bandaranaike D.P."/>
            <person name="Battles P.K."/>
            <person name="Bell S.N."/>
            <person name="Bell A.V."/>
            <person name="Beltran B."/>
            <person name="Bickham C."/>
            <person name="Bustamante Y."/>
            <person name="Caleb T."/>
            <person name="Canada A."/>
            <person name="Cardenas V."/>
            <person name="Carter K."/>
            <person name="Chacko J."/>
            <person name="Chandrabose M.N."/>
            <person name="Chavez D."/>
            <person name="Chavez A."/>
            <person name="Chen L."/>
            <person name="Chu H.-S."/>
            <person name="Claassen K.J."/>
            <person name="Cockrell R."/>
            <person name="Collins M."/>
            <person name="Cooper J.A."/>
            <person name="Cree A."/>
            <person name="Curry S.M."/>
            <person name="Da Y."/>
            <person name="Dao M.D."/>
            <person name="Das B."/>
            <person name="Davila M.-L."/>
            <person name="Davy-Carroll L."/>
            <person name="Denson S."/>
            <person name="Dinh H."/>
            <person name="Ebong V.E."/>
            <person name="Edwards J.R."/>
            <person name="Egan A."/>
            <person name="El-Daye J."/>
            <person name="Escobedo L."/>
            <person name="Fernandez S."/>
            <person name="Fernando P.R."/>
            <person name="Flagg N."/>
            <person name="Forbes L.D."/>
            <person name="Fowler R.G."/>
            <person name="Fu Q."/>
            <person name="Gabisi R.A."/>
            <person name="Ganer J."/>
            <person name="Garbino Pronczuk A."/>
            <person name="Garcia R.M."/>
            <person name="Garner T."/>
            <person name="Garrett T.E."/>
            <person name="Gonzalez D.A."/>
            <person name="Hamid H."/>
            <person name="Hawkins E.S."/>
            <person name="Hirani K."/>
            <person name="Hogues M.E."/>
            <person name="Hollins B."/>
            <person name="Hsiao C.-H."/>
            <person name="Jabil R."/>
            <person name="James M.L."/>
            <person name="Jhangiani S.N."/>
            <person name="Johnson B."/>
            <person name="Johnson Q."/>
            <person name="Joshi V."/>
            <person name="Kalu J.B."/>
            <person name="Kam C."/>
            <person name="Kashfia A."/>
            <person name="Keebler J."/>
            <person name="Kisamo H."/>
            <person name="Kovar C.L."/>
            <person name="Lago L.A."/>
            <person name="Lai C.-Y."/>
            <person name="Laidlaw J."/>
            <person name="Lara F."/>
            <person name="Le T.-K."/>
            <person name="Lee S.L."/>
            <person name="Legall F.H."/>
            <person name="Lemon S.J."/>
            <person name="Lewis L.R."/>
            <person name="Li B."/>
            <person name="Liu Y."/>
            <person name="Liu Y.-S."/>
            <person name="Lopez J."/>
            <person name="Lozado R.J."/>
            <person name="Lu J."/>
            <person name="Madu R.C."/>
            <person name="Maheshwari M."/>
            <person name="Maheshwari R."/>
            <person name="Malloy K."/>
            <person name="Martinez E."/>
            <person name="Mathew T."/>
            <person name="Mercado I.C."/>
            <person name="Mercado C."/>
            <person name="Meyer B."/>
            <person name="Montgomery K."/>
            <person name="Morgan M.B."/>
            <person name="Munidasa M."/>
            <person name="Nazareth L.V."/>
            <person name="Nelson J."/>
            <person name="Ng B.M."/>
            <person name="Nguyen N.B."/>
            <person name="Nguyen P.Q."/>
            <person name="Nguyen T."/>
            <person name="Obregon M."/>
            <person name="Okwuonu G.O."/>
            <person name="Onwere C.G."/>
            <person name="Orozco G."/>
            <person name="Parra A."/>
            <person name="Patel S."/>
            <person name="Patil S."/>
            <person name="Perez A."/>
            <person name="Perez Y."/>
            <person name="Pham C."/>
            <person name="Primus E.L."/>
            <person name="Pu L.-L."/>
            <person name="Puazo M."/>
            <person name="Qin X."/>
            <person name="Quiroz J.B."/>
            <person name="Reese J."/>
            <person name="Richards S."/>
            <person name="Rives C.M."/>
            <person name="Robberts R."/>
            <person name="Ruiz S.J."/>
            <person name="Ruiz M.J."/>
            <person name="Santibanez J."/>
            <person name="Schneider B.W."/>
            <person name="Sisson I."/>
            <person name="Smith M."/>
            <person name="Sodergren E."/>
            <person name="Song X.-Z."/>
            <person name="Song B.B."/>
            <person name="Summersgill H."/>
            <person name="Thelus R."/>
            <person name="Thornton R.D."/>
            <person name="Trejos Z.Y."/>
            <person name="Usmani K."/>
            <person name="Vattathil S."/>
            <person name="Villasana D."/>
            <person name="Walker D.L."/>
            <person name="Wang S."/>
            <person name="Wang K."/>
            <person name="White C.S."/>
            <person name="Williams A.C."/>
            <person name="Williamson J."/>
            <person name="Wilson K."/>
            <person name="Woghiren I.O."/>
            <person name="Woodworth J.R."/>
            <person name="Worley K.C."/>
            <person name="Wright R.A."/>
            <person name="Wu W."/>
            <person name="Young L."/>
            <person name="Zhang L."/>
            <person name="Zhang J."/>
            <person name="Zhu Y."/>
            <person name="Muzny D.M."/>
            <person name="Weinstock G."/>
            <person name="Gibbs R.A."/>
        </authorList>
    </citation>
    <scope>NUCLEOTIDE SEQUENCE [LARGE SCALE GENOMIC DNA]</scope>
    <source>
        <strain evidence="6">LSR1</strain>
    </source>
</reference>
<evidence type="ECO:0000313" key="5">
    <source>
        <dbReference type="EnsemblMetazoa" id="XP_001950556.1"/>
    </source>
</evidence>
<feature type="compositionally biased region" description="Basic residues" evidence="3">
    <location>
        <begin position="294"/>
        <end position="307"/>
    </location>
</feature>
<feature type="compositionally biased region" description="Low complexity" evidence="3">
    <location>
        <begin position="916"/>
        <end position="932"/>
    </location>
</feature>
<dbReference type="KEGG" id="api:100163939"/>
<dbReference type="Proteomes" id="UP000007819">
    <property type="component" value="Chromosome A3"/>
</dbReference>